<dbReference type="PROSITE" id="PS50249">
    <property type="entry name" value="MPN"/>
    <property type="match status" value="1"/>
</dbReference>
<evidence type="ECO:0000313" key="8">
    <source>
        <dbReference type="EMBL" id="RBP06734.1"/>
    </source>
</evidence>
<feature type="region of interest" description="Disordered" evidence="6">
    <location>
        <begin position="1"/>
        <end position="22"/>
    </location>
</feature>
<keyword evidence="8" id="KW-0647">Proteasome</keyword>
<dbReference type="CDD" id="cd08070">
    <property type="entry name" value="MPN_like"/>
    <property type="match status" value="1"/>
</dbReference>
<dbReference type="InterPro" id="IPR000555">
    <property type="entry name" value="JAMM/MPN+_dom"/>
</dbReference>
<dbReference type="InterPro" id="IPR051929">
    <property type="entry name" value="VirAsm_ModProt"/>
</dbReference>
<proteinExistence type="predicted"/>
<dbReference type="RefSeq" id="WP_181778041.1">
    <property type="nucleotide sequence ID" value="NZ_QNRJ01000002.1"/>
</dbReference>
<organism evidence="8 9">
    <name type="scientific">Rossellomorea aquimaris</name>
    <dbReference type="NCBI Taxonomy" id="189382"/>
    <lineage>
        <taxon>Bacteria</taxon>
        <taxon>Bacillati</taxon>
        <taxon>Bacillota</taxon>
        <taxon>Bacilli</taxon>
        <taxon>Bacillales</taxon>
        <taxon>Bacillaceae</taxon>
        <taxon>Rossellomorea</taxon>
    </lineage>
</organism>
<gene>
    <name evidence="8" type="ORF">DET59_102117</name>
</gene>
<sequence>MGLEKNKKRKWKRNEQSSNIRDAGVTHKDKVYISKKLNQLLIAECKKELPNEACGFISGHTKVCKNVWPTKNTNPSPYTFAIDIGDQDRILSELKKNNEELVGVYHSHPFGKAVPSNDDIKYAPSQHIYYFIIALGRGEADIRCYKIFNGNVREFDIEIIG</sequence>
<dbReference type="Pfam" id="PF14464">
    <property type="entry name" value="Prok-JAB"/>
    <property type="match status" value="1"/>
</dbReference>
<dbReference type="EMBL" id="QNRJ01000002">
    <property type="protein sequence ID" value="RBP06734.1"/>
    <property type="molecule type" value="Genomic_DNA"/>
</dbReference>
<keyword evidence="2" id="KW-0479">Metal-binding</keyword>
<keyword evidence="4" id="KW-0862">Zinc</keyword>
<dbReference type="GO" id="GO:0000502">
    <property type="term" value="C:proteasome complex"/>
    <property type="evidence" value="ECO:0007669"/>
    <property type="project" value="UniProtKB-KW"/>
</dbReference>
<evidence type="ECO:0000313" key="9">
    <source>
        <dbReference type="Proteomes" id="UP000252118"/>
    </source>
</evidence>
<evidence type="ECO:0000259" key="7">
    <source>
        <dbReference type="PROSITE" id="PS50249"/>
    </source>
</evidence>
<evidence type="ECO:0000256" key="6">
    <source>
        <dbReference type="SAM" id="MobiDB-lite"/>
    </source>
</evidence>
<dbReference type="SUPFAM" id="SSF102712">
    <property type="entry name" value="JAB1/MPN domain"/>
    <property type="match status" value="1"/>
</dbReference>
<feature type="domain" description="MPN" evidence="7">
    <location>
        <begin position="31"/>
        <end position="161"/>
    </location>
</feature>
<keyword evidence="1" id="KW-0645">Protease</keyword>
<dbReference type="AlphaFoldDB" id="A0A366EWL6"/>
<dbReference type="PANTHER" id="PTHR34858:SF1">
    <property type="entry name" value="CYSO-CYSTEINE PEPTIDASE"/>
    <property type="match status" value="1"/>
</dbReference>
<evidence type="ECO:0000256" key="4">
    <source>
        <dbReference type="ARBA" id="ARBA00022833"/>
    </source>
</evidence>
<feature type="compositionally biased region" description="Basic residues" evidence="6">
    <location>
        <begin position="1"/>
        <end position="12"/>
    </location>
</feature>
<evidence type="ECO:0000256" key="2">
    <source>
        <dbReference type="ARBA" id="ARBA00022723"/>
    </source>
</evidence>
<dbReference type="SMART" id="SM00232">
    <property type="entry name" value="JAB_MPN"/>
    <property type="match status" value="1"/>
</dbReference>
<keyword evidence="3" id="KW-0378">Hydrolase</keyword>
<dbReference type="InterPro" id="IPR028090">
    <property type="entry name" value="JAB_dom_prok"/>
</dbReference>
<evidence type="ECO:0000256" key="5">
    <source>
        <dbReference type="ARBA" id="ARBA00023049"/>
    </source>
</evidence>
<dbReference type="Proteomes" id="UP000252118">
    <property type="component" value="Unassembled WGS sequence"/>
</dbReference>
<dbReference type="GO" id="GO:0008270">
    <property type="term" value="F:zinc ion binding"/>
    <property type="evidence" value="ECO:0007669"/>
    <property type="project" value="TreeGrafter"/>
</dbReference>
<dbReference type="Gene3D" id="3.40.140.10">
    <property type="entry name" value="Cytidine Deaminase, domain 2"/>
    <property type="match status" value="1"/>
</dbReference>
<dbReference type="InterPro" id="IPR037518">
    <property type="entry name" value="MPN"/>
</dbReference>
<keyword evidence="5" id="KW-0482">Metalloprotease</keyword>
<name>A0A366EWL6_9BACI</name>
<accession>A0A366EWL6</accession>
<comment type="caution">
    <text evidence="8">The sequence shown here is derived from an EMBL/GenBank/DDBJ whole genome shotgun (WGS) entry which is preliminary data.</text>
</comment>
<protein>
    <submittedName>
        <fullName evidence="8">Proteasome lid subunit RPN8/RPN11</fullName>
    </submittedName>
</protein>
<evidence type="ECO:0000256" key="3">
    <source>
        <dbReference type="ARBA" id="ARBA00022801"/>
    </source>
</evidence>
<dbReference type="PANTHER" id="PTHR34858">
    <property type="entry name" value="CYSO-CYSTEINE PEPTIDASE"/>
    <property type="match status" value="1"/>
</dbReference>
<dbReference type="GO" id="GO:0006508">
    <property type="term" value="P:proteolysis"/>
    <property type="evidence" value="ECO:0007669"/>
    <property type="project" value="UniProtKB-KW"/>
</dbReference>
<evidence type="ECO:0000256" key="1">
    <source>
        <dbReference type="ARBA" id="ARBA00022670"/>
    </source>
</evidence>
<dbReference type="GO" id="GO:0008235">
    <property type="term" value="F:metalloexopeptidase activity"/>
    <property type="evidence" value="ECO:0007669"/>
    <property type="project" value="TreeGrafter"/>
</dbReference>
<reference evidence="8 9" key="1">
    <citation type="submission" date="2018-06" db="EMBL/GenBank/DDBJ databases">
        <title>Freshwater and sediment microbial communities from various areas in North America, analyzing microbe dynamics in response to fracking.</title>
        <authorList>
            <person name="Lamendella R."/>
        </authorList>
    </citation>
    <scope>NUCLEOTIDE SEQUENCE [LARGE SCALE GENOMIC DNA]</scope>
    <source>
        <strain evidence="8 9">97B</strain>
    </source>
</reference>